<dbReference type="Proteomes" id="UP000221080">
    <property type="component" value="Chromosome 1"/>
</dbReference>
<keyword evidence="2" id="KW-0732">Signal</keyword>
<feature type="signal peptide" evidence="2">
    <location>
        <begin position="1"/>
        <end position="29"/>
    </location>
</feature>
<dbReference type="OMA" id="CCAAPEG"/>
<dbReference type="PANTHER" id="PTHR21472">
    <property type="entry name" value="ENDONUCLEASE DOMAIN-CONTAINING 1 PROTEIN ENDOD1"/>
    <property type="match status" value="1"/>
</dbReference>
<name>A0A2D0R2U9_ICTPU</name>
<feature type="chain" id="PRO_5012858697" evidence="2">
    <location>
        <begin position="30"/>
        <end position="490"/>
    </location>
</feature>
<dbReference type="PANTHER" id="PTHR21472:SF23">
    <property type="entry name" value="INO80 COMPLEX SUBUNIT E"/>
    <property type="match status" value="1"/>
</dbReference>
<proteinExistence type="predicted"/>
<dbReference type="OrthoDB" id="8751470at2759"/>
<reference evidence="4" key="2">
    <citation type="submission" date="2025-08" db="UniProtKB">
        <authorList>
            <consortium name="RefSeq"/>
        </authorList>
    </citation>
    <scope>IDENTIFICATION</scope>
    <source>
        <tissue evidence="4">Blood</tissue>
    </source>
</reference>
<accession>A0A2D0R2U9</accession>
<evidence type="ECO:0000256" key="2">
    <source>
        <dbReference type="SAM" id="SignalP"/>
    </source>
</evidence>
<dbReference type="RefSeq" id="XP_017324927.1">
    <property type="nucleotide sequence ID" value="XM_017469438.3"/>
</dbReference>
<feature type="region of interest" description="Disordered" evidence="1">
    <location>
        <begin position="241"/>
        <end position="288"/>
    </location>
</feature>
<dbReference type="AlphaFoldDB" id="A0A2D0R2U9"/>
<sequence>MLCAARRSNVCGLAALIVGLLSLAHIITASERLECEESFYRNTPPQRVTESGLERRCHSLGAGRTFVSLYHPGRQSDVYTALHLGPHNAWGEGTAEELDKPSETEVLGEESRVHVPALYNKDRDVASSHSASPLHKVDALTAGLVESRTVPQCSNAGGVVYVQSGVGGLSETKADVLWSAVCCDVPDGLGSFGMGVVQEGEGELKLMSVTELEELLDVKELFSGGCGETGSLEDEALEITEVPEEDVHTAETDKSSDEDEVPSTTADRTESEPSLDESVTETESSESQENSTVLYVLSSIVSLLYAPLSPAVSTLTNLPSQIGYVLQEDAAVLASLPSDSFSLVQNLGSGVVSGVENVGSVAYQVGEHGVCSLYTLISTLTGALLLSCQEGLAGTGTLMSDALGLVIGALGEVWDLGMEVVECTFQGLGGYMGAVGSEAGKQGWSFGQGIGTLVWRGQRGLGHVINTVVGIIGGVLGNTAENIQEAFIGE</sequence>
<protein>
    <submittedName>
        <fullName evidence="4">Uncharacterized protein LOC108266323</fullName>
    </submittedName>
</protein>
<gene>
    <name evidence="4" type="primary">LOC108266323</name>
</gene>
<keyword evidence="3" id="KW-1185">Reference proteome</keyword>
<dbReference type="STRING" id="7998.ENSIPUP00000007534"/>
<reference evidence="3" key="1">
    <citation type="journal article" date="2016" name="Nat. Commun.">
        <title>The channel catfish genome sequence provides insights into the evolution of scale formation in teleosts.</title>
        <authorList>
            <person name="Liu Z."/>
            <person name="Liu S."/>
            <person name="Yao J."/>
            <person name="Bao L."/>
            <person name="Zhang J."/>
            <person name="Li Y."/>
            <person name="Jiang C."/>
            <person name="Sun L."/>
            <person name="Wang R."/>
            <person name="Zhang Y."/>
            <person name="Zhou T."/>
            <person name="Zeng Q."/>
            <person name="Fu Q."/>
            <person name="Gao S."/>
            <person name="Li N."/>
            <person name="Koren S."/>
            <person name="Jiang Y."/>
            <person name="Zimin A."/>
            <person name="Xu P."/>
            <person name="Phillippy A.M."/>
            <person name="Geng X."/>
            <person name="Song L."/>
            <person name="Sun F."/>
            <person name="Li C."/>
            <person name="Wang X."/>
            <person name="Chen A."/>
            <person name="Jin Y."/>
            <person name="Yuan Z."/>
            <person name="Yang Y."/>
            <person name="Tan S."/>
            <person name="Peatman E."/>
            <person name="Lu J."/>
            <person name="Qin Z."/>
            <person name="Dunham R."/>
            <person name="Li Z."/>
            <person name="Sonstegard T."/>
            <person name="Feng J."/>
            <person name="Danzmann R.G."/>
            <person name="Schroeder S."/>
            <person name="Scheffler B."/>
            <person name="Duke M.V."/>
            <person name="Ballard L."/>
            <person name="Kucuktas H."/>
            <person name="Kaltenboeck L."/>
            <person name="Liu H."/>
            <person name="Armbruster J."/>
            <person name="Xie Y."/>
            <person name="Kirby M.L."/>
            <person name="Tian Y."/>
            <person name="Flanagan M.E."/>
            <person name="Mu W."/>
            <person name="Waldbieser G.C."/>
        </authorList>
    </citation>
    <scope>NUCLEOTIDE SEQUENCE [LARGE SCALE GENOMIC DNA]</scope>
    <source>
        <strain evidence="3">SDA103</strain>
    </source>
</reference>
<dbReference type="GeneID" id="108266323"/>
<organism evidence="3 4">
    <name type="scientific">Ictalurus punctatus</name>
    <name type="common">Channel catfish</name>
    <name type="synonym">Silurus punctatus</name>
    <dbReference type="NCBI Taxonomy" id="7998"/>
    <lineage>
        <taxon>Eukaryota</taxon>
        <taxon>Metazoa</taxon>
        <taxon>Chordata</taxon>
        <taxon>Craniata</taxon>
        <taxon>Vertebrata</taxon>
        <taxon>Euteleostomi</taxon>
        <taxon>Actinopterygii</taxon>
        <taxon>Neopterygii</taxon>
        <taxon>Teleostei</taxon>
        <taxon>Ostariophysi</taxon>
        <taxon>Siluriformes</taxon>
        <taxon>Ictaluridae</taxon>
        <taxon>Ictalurus</taxon>
    </lineage>
</organism>
<evidence type="ECO:0000256" key="1">
    <source>
        <dbReference type="SAM" id="MobiDB-lite"/>
    </source>
</evidence>
<dbReference type="KEGG" id="ipu:108266323"/>
<evidence type="ECO:0000313" key="3">
    <source>
        <dbReference type="Proteomes" id="UP000221080"/>
    </source>
</evidence>
<dbReference type="InterPro" id="IPR039015">
    <property type="entry name" value="ENDOD1"/>
</dbReference>
<feature type="compositionally biased region" description="Acidic residues" evidence="1">
    <location>
        <begin position="273"/>
        <end position="286"/>
    </location>
</feature>
<feature type="compositionally biased region" description="Basic and acidic residues" evidence="1">
    <location>
        <begin position="245"/>
        <end position="255"/>
    </location>
</feature>
<evidence type="ECO:0000313" key="4">
    <source>
        <dbReference type="RefSeq" id="XP_017324927.1"/>
    </source>
</evidence>